<protein>
    <recommendedName>
        <fullName evidence="1">F-box domain-containing protein</fullName>
    </recommendedName>
</protein>
<dbReference type="PANTHER" id="PTHR23015:SF4">
    <property type="entry name" value="DUF38 DOMAIN-CONTAINING PROTEIN-RELATED"/>
    <property type="match status" value="1"/>
</dbReference>
<evidence type="ECO:0000313" key="2">
    <source>
        <dbReference type="EMBL" id="PIC14867.1"/>
    </source>
</evidence>
<dbReference type="EMBL" id="PDUG01000007">
    <property type="protein sequence ID" value="PIC14867.1"/>
    <property type="molecule type" value="Genomic_DNA"/>
</dbReference>
<dbReference type="PANTHER" id="PTHR23015">
    <property type="entry name" value="UNCHARACTERIZED C.ELEGANS PROTEIN"/>
    <property type="match status" value="1"/>
</dbReference>
<accession>A0A2G5SIL3</accession>
<dbReference type="Pfam" id="PF17906">
    <property type="entry name" value="HTH_48"/>
    <property type="match status" value="1"/>
</dbReference>
<sequence length="362" mass="42536">MEMSADLIKQNHNLLKTCISYEVLQKKPIFHSYKNFCKTVGQDAMEYRDFEFWYYRFYHGEHDFDYDRSVDPEPKTLMDMPVKLMHKIGEYLDPVERAFLRSMNHAIKNVADSFPPVFEKIEITLHDTSKYWNFDNHNFSSYNKSFMHLTSVLKQPNLQVNHLSLQLFDETLNRDNLLPIPLSSKSVLISGRTTNQVVQFLSAITPGYLESICIDRLYLREGENFGMIYETDQFKQAKSVEFQSCWTSFNVEDLVHFRHLKSFKCFLTSENTFEDVPRIRDIIFTFEELESCELDYHAVSDGLLIRVFAVALEAEIPIGPLKEGESLTITHRYQIPESNECLQFKITEKNKYSCLVNIVKIR</sequence>
<dbReference type="Pfam" id="PF01827">
    <property type="entry name" value="FTH"/>
    <property type="match status" value="1"/>
</dbReference>
<organism evidence="2 3">
    <name type="scientific">Caenorhabditis nigoni</name>
    <dbReference type="NCBI Taxonomy" id="1611254"/>
    <lineage>
        <taxon>Eukaryota</taxon>
        <taxon>Metazoa</taxon>
        <taxon>Ecdysozoa</taxon>
        <taxon>Nematoda</taxon>
        <taxon>Chromadorea</taxon>
        <taxon>Rhabditida</taxon>
        <taxon>Rhabditina</taxon>
        <taxon>Rhabditomorpha</taxon>
        <taxon>Rhabditoidea</taxon>
        <taxon>Rhabditidae</taxon>
        <taxon>Peloderinae</taxon>
        <taxon>Caenorhabditis</taxon>
    </lineage>
</organism>
<reference evidence="3" key="1">
    <citation type="submission" date="2017-10" db="EMBL/GenBank/DDBJ databases">
        <title>Rapid genome shrinkage in a self-fertile nematode reveals novel sperm competition proteins.</title>
        <authorList>
            <person name="Yin D."/>
            <person name="Schwarz E.M."/>
            <person name="Thomas C.G."/>
            <person name="Felde R.L."/>
            <person name="Korf I.F."/>
            <person name="Cutter A.D."/>
            <person name="Schartner C.M."/>
            <person name="Ralston E.J."/>
            <person name="Meyer B.J."/>
            <person name="Haag E.S."/>
        </authorList>
    </citation>
    <scope>NUCLEOTIDE SEQUENCE [LARGE SCALE GENOMIC DNA]</scope>
    <source>
        <strain evidence="3">JU1422</strain>
    </source>
</reference>
<name>A0A2G5SIL3_9PELO</name>
<gene>
    <name evidence="2" type="ORF">B9Z55_027030</name>
</gene>
<evidence type="ECO:0000259" key="1">
    <source>
        <dbReference type="PROSITE" id="PS50181"/>
    </source>
</evidence>
<dbReference type="InterPro" id="IPR040161">
    <property type="entry name" value="FB224"/>
</dbReference>
<dbReference type="AlphaFoldDB" id="A0A2G5SIL3"/>
<feature type="domain" description="F-box" evidence="1">
    <location>
        <begin position="74"/>
        <end position="121"/>
    </location>
</feature>
<dbReference type="InterPro" id="IPR001810">
    <property type="entry name" value="F-box_dom"/>
</dbReference>
<dbReference type="InterPro" id="IPR002900">
    <property type="entry name" value="DUF38/FTH_CAE_spp"/>
</dbReference>
<proteinExistence type="predicted"/>
<dbReference type="InterPro" id="IPR041426">
    <property type="entry name" value="Mos1_HTH"/>
</dbReference>
<dbReference type="PROSITE" id="PS50181">
    <property type="entry name" value="FBOX"/>
    <property type="match status" value="1"/>
</dbReference>
<dbReference type="GO" id="GO:0045087">
    <property type="term" value="P:innate immune response"/>
    <property type="evidence" value="ECO:0007669"/>
    <property type="project" value="TreeGrafter"/>
</dbReference>
<keyword evidence="3" id="KW-1185">Reference proteome</keyword>
<evidence type="ECO:0000313" key="3">
    <source>
        <dbReference type="Proteomes" id="UP000230233"/>
    </source>
</evidence>
<comment type="caution">
    <text evidence="2">The sequence shown here is derived from an EMBL/GenBank/DDBJ whole genome shotgun (WGS) entry which is preliminary data.</text>
</comment>
<dbReference type="Proteomes" id="UP000230233">
    <property type="component" value="Unassembled WGS sequence"/>
</dbReference>
<dbReference type="CDD" id="cd22150">
    <property type="entry name" value="F-box_CeFBXA-like"/>
    <property type="match status" value="1"/>
</dbReference>